<feature type="active site" evidence="6">
    <location>
        <position position="538"/>
    </location>
</feature>
<feature type="active site" evidence="7">
    <location>
        <position position="582"/>
    </location>
</feature>
<keyword evidence="2 6" id="KW-0378">Hydrolase</keyword>
<evidence type="ECO:0000256" key="3">
    <source>
        <dbReference type="ARBA" id="ARBA00023277"/>
    </source>
</evidence>
<proteinExistence type="inferred from homology"/>
<dbReference type="PROSITE" id="PS00592">
    <property type="entry name" value="GH9_2"/>
    <property type="match status" value="1"/>
</dbReference>
<accession>A0ABW0R137</accession>
<name>A0ABW0R137_9BACL</name>
<evidence type="ECO:0000313" key="13">
    <source>
        <dbReference type="Proteomes" id="UP001596108"/>
    </source>
</evidence>
<comment type="catalytic activity">
    <reaction evidence="8">
        <text>Endohydrolysis of (1-&gt;4)-beta-D-glucosidic linkages in cellulose, lichenin and cereal beta-D-glucans.</text>
        <dbReference type="EC" id="3.2.1.4"/>
    </reaction>
</comment>
<evidence type="ECO:0000256" key="2">
    <source>
        <dbReference type="ARBA" id="ARBA00022801"/>
    </source>
</evidence>
<organism evidence="12 13">
    <name type="scientific">Cohnella yongneupensis</name>
    <dbReference type="NCBI Taxonomy" id="425006"/>
    <lineage>
        <taxon>Bacteria</taxon>
        <taxon>Bacillati</taxon>
        <taxon>Bacillota</taxon>
        <taxon>Bacilli</taxon>
        <taxon>Bacillales</taxon>
        <taxon>Paenibacillaceae</taxon>
        <taxon>Cohnella</taxon>
    </lineage>
</organism>
<dbReference type="InterPro" id="IPR012341">
    <property type="entry name" value="6hp_glycosidase-like_sf"/>
</dbReference>
<evidence type="ECO:0000256" key="8">
    <source>
        <dbReference type="RuleBase" id="RU361166"/>
    </source>
</evidence>
<sequence length="609" mass="66389">MISTWTRKTTVLLVTIATAFAAAGCDNNGESASMASPSPSIATETTTASTPIPSASSPIEEINVRVDQLGYLPEGPKIVVVSSDESFGEMTLQIVDKNNNDKPVWEGTMPAATIDTYSGEWVSQADFGKLQAEGSYEAVAGGNHSDPFFIKLGVYDDLLYKVSRSYTTQRANQAIDDPVTGLKLLAGHKQDEQAKLFFEDKGQPSVLDVRGGWYDAGDFGKYMPTAAITVGQMLLAFEENPAPISVTRFLSEEEKAFWPTSSSAPDILTEIKYELDWMLRMQRGDGAVYHKVSGMAFPSFILPAEDIQDRYVYGMSSFGTAMFTAATAMGARVYEPYDKDYAAELLRRSKLAQTWLDRNPKAYFRNDEGQNSGSGPYDKSSDREERFWALAELYKTTGDSAYEEVIGKKYSDLAEKPPGIVGWGNAQLLGQWAVATAANSPSTVHDTAINAIVQAADGIVNRIGEDGYRNSLTTNDYNWGSNKNALAYGELLLLANKLKPSEAYVNGALDQLHYVLGRNAMGMSYVTGVGSRYPLKPHHRISMMSGVKVPGLLVGGPNKFGNDEALAQLVQQGVPPALSYIDDVSSYSSNEYAIDYNAPLFFVLTAFSH</sequence>
<dbReference type="PROSITE" id="PS00698">
    <property type="entry name" value="GH9_3"/>
    <property type="match status" value="1"/>
</dbReference>
<evidence type="ECO:0000256" key="5">
    <source>
        <dbReference type="ARBA" id="ARBA00023326"/>
    </source>
</evidence>
<evidence type="ECO:0000256" key="4">
    <source>
        <dbReference type="ARBA" id="ARBA00023295"/>
    </source>
</evidence>
<keyword evidence="13" id="KW-1185">Reference proteome</keyword>
<dbReference type="InterPro" id="IPR014756">
    <property type="entry name" value="Ig_E-set"/>
</dbReference>
<dbReference type="Pfam" id="PF00759">
    <property type="entry name" value="Glyco_hydro_9"/>
    <property type="match status" value="1"/>
</dbReference>
<dbReference type="PROSITE" id="PS51257">
    <property type="entry name" value="PROKAR_LIPOPROTEIN"/>
    <property type="match status" value="1"/>
</dbReference>
<dbReference type="CDD" id="cd02850">
    <property type="entry name" value="E_set_Cellulase_N"/>
    <property type="match status" value="1"/>
</dbReference>
<dbReference type="InterPro" id="IPR008928">
    <property type="entry name" value="6-hairpin_glycosidase_sf"/>
</dbReference>
<evidence type="ECO:0000256" key="1">
    <source>
        <dbReference type="ARBA" id="ARBA00007072"/>
    </source>
</evidence>
<evidence type="ECO:0000256" key="6">
    <source>
        <dbReference type="PROSITE-ProRule" id="PRU10059"/>
    </source>
</evidence>
<evidence type="ECO:0000313" key="12">
    <source>
        <dbReference type="EMBL" id="MFC5530393.1"/>
    </source>
</evidence>
<protein>
    <recommendedName>
        <fullName evidence="8">Endoglucanase</fullName>
        <ecNumber evidence="8">3.2.1.4</ecNumber>
    </recommendedName>
</protein>
<dbReference type="InterPro" id="IPR001701">
    <property type="entry name" value="Glyco_hydro_9"/>
</dbReference>
<keyword evidence="4 6" id="KW-0326">Glycosidase</keyword>
<comment type="caution">
    <text evidence="12">The sequence shown here is derived from an EMBL/GenBank/DDBJ whole genome shotgun (WGS) entry which is preliminary data.</text>
</comment>
<feature type="domain" description="Glycoside hydrolase family 9" evidence="10">
    <location>
        <begin position="155"/>
        <end position="604"/>
    </location>
</feature>
<gene>
    <name evidence="12" type="ORF">ACFPQ4_13225</name>
</gene>
<evidence type="ECO:0000256" key="9">
    <source>
        <dbReference type="SAM" id="MobiDB-lite"/>
    </source>
</evidence>
<dbReference type="SUPFAM" id="SSF81296">
    <property type="entry name" value="E set domains"/>
    <property type="match status" value="1"/>
</dbReference>
<feature type="active site" evidence="7">
    <location>
        <position position="591"/>
    </location>
</feature>
<feature type="signal peptide" evidence="8">
    <location>
        <begin position="1"/>
        <end position="21"/>
    </location>
</feature>
<dbReference type="Gene3D" id="1.50.10.10">
    <property type="match status" value="1"/>
</dbReference>
<dbReference type="InterPro" id="IPR033126">
    <property type="entry name" value="Glyco_hydro_9_Asp/Glu_AS"/>
</dbReference>
<evidence type="ECO:0000259" key="10">
    <source>
        <dbReference type="Pfam" id="PF00759"/>
    </source>
</evidence>
<keyword evidence="8" id="KW-0732">Signal</keyword>
<dbReference type="InterPro" id="IPR018221">
    <property type="entry name" value="Glyco_hydro_9_His_AS"/>
</dbReference>
<dbReference type="EMBL" id="JBHSNC010000041">
    <property type="protein sequence ID" value="MFC5530393.1"/>
    <property type="molecule type" value="Genomic_DNA"/>
</dbReference>
<comment type="similarity">
    <text evidence="1 6 8">Belongs to the glycosyl hydrolase 9 (cellulase E) family.</text>
</comment>
<dbReference type="RefSeq" id="WP_378112336.1">
    <property type="nucleotide sequence ID" value="NZ_JBHSNC010000041.1"/>
</dbReference>
<keyword evidence="3 6" id="KW-0119">Carbohydrate metabolism</keyword>
<dbReference type="Proteomes" id="UP001596108">
    <property type="component" value="Unassembled WGS sequence"/>
</dbReference>
<keyword evidence="8" id="KW-0136">Cellulose degradation</keyword>
<feature type="domain" description="Cellulase Ig-like" evidence="11">
    <location>
        <begin position="63"/>
        <end position="143"/>
    </location>
</feature>
<feature type="chain" id="PRO_5044971405" description="Endoglucanase" evidence="8">
    <location>
        <begin position="22"/>
        <end position="609"/>
    </location>
</feature>
<feature type="region of interest" description="Disordered" evidence="9">
    <location>
        <begin position="27"/>
        <end position="56"/>
    </location>
</feature>
<evidence type="ECO:0000259" key="11">
    <source>
        <dbReference type="Pfam" id="PF02927"/>
    </source>
</evidence>
<dbReference type="Gene3D" id="2.60.40.10">
    <property type="entry name" value="Immunoglobulins"/>
    <property type="match status" value="1"/>
</dbReference>
<dbReference type="Pfam" id="PF02927">
    <property type="entry name" value="CelD_N"/>
    <property type="match status" value="1"/>
</dbReference>
<dbReference type="InterPro" id="IPR013783">
    <property type="entry name" value="Ig-like_fold"/>
</dbReference>
<dbReference type="PANTHER" id="PTHR22298">
    <property type="entry name" value="ENDO-1,4-BETA-GLUCANASE"/>
    <property type="match status" value="1"/>
</dbReference>
<evidence type="ECO:0000256" key="7">
    <source>
        <dbReference type="PROSITE-ProRule" id="PRU10060"/>
    </source>
</evidence>
<keyword evidence="5 6" id="KW-0624">Polysaccharide degradation</keyword>
<dbReference type="EC" id="3.2.1.4" evidence="8"/>
<feature type="compositionally biased region" description="Low complexity" evidence="9">
    <location>
        <begin position="31"/>
        <end position="56"/>
    </location>
</feature>
<dbReference type="InterPro" id="IPR004197">
    <property type="entry name" value="Cellulase_Ig-like"/>
</dbReference>
<dbReference type="GO" id="GO:0016787">
    <property type="term" value="F:hydrolase activity"/>
    <property type="evidence" value="ECO:0007669"/>
    <property type="project" value="UniProtKB-KW"/>
</dbReference>
<dbReference type="SUPFAM" id="SSF48208">
    <property type="entry name" value="Six-hairpin glycosidases"/>
    <property type="match status" value="1"/>
</dbReference>
<reference evidence="13" key="1">
    <citation type="journal article" date="2019" name="Int. J. Syst. Evol. Microbiol.">
        <title>The Global Catalogue of Microorganisms (GCM) 10K type strain sequencing project: providing services to taxonomists for standard genome sequencing and annotation.</title>
        <authorList>
            <consortium name="The Broad Institute Genomics Platform"/>
            <consortium name="The Broad Institute Genome Sequencing Center for Infectious Disease"/>
            <person name="Wu L."/>
            <person name="Ma J."/>
        </authorList>
    </citation>
    <scope>NUCLEOTIDE SEQUENCE [LARGE SCALE GENOMIC DNA]</scope>
    <source>
        <strain evidence="13">CGMCC 1.18578</strain>
    </source>
</reference>